<dbReference type="Pfam" id="PF05059">
    <property type="entry name" value="Orbi_VP4"/>
    <property type="match status" value="1"/>
</dbReference>
<evidence type="ECO:0000256" key="5">
    <source>
        <dbReference type="ARBA" id="ARBA00022561"/>
    </source>
</evidence>
<evidence type="ECO:0000256" key="7">
    <source>
        <dbReference type="ARBA" id="ARBA00022844"/>
    </source>
</evidence>
<name>A0A3G1RP41_9REOV</name>
<evidence type="ECO:0000256" key="6">
    <source>
        <dbReference type="ARBA" id="ARBA00022770"/>
    </source>
</evidence>
<evidence type="ECO:0000256" key="3">
    <source>
        <dbReference type="ARBA" id="ARBA00009708"/>
    </source>
</evidence>
<dbReference type="InterPro" id="IPR043026">
    <property type="entry name" value="Orbi_VP4_C"/>
</dbReference>
<keyword evidence="6" id="KW-1152">Outer capsid protein</keyword>
<dbReference type="InterPro" id="IPR007753">
    <property type="entry name" value="Orbi_VP4"/>
</dbReference>
<dbReference type="GO" id="GO:0039624">
    <property type="term" value="C:viral outer capsid"/>
    <property type="evidence" value="ECO:0007669"/>
    <property type="project" value="UniProtKB-KW"/>
</dbReference>
<comment type="similarity">
    <text evidence="3">Belongs to the orbivirus VP4 family.</text>
</comment>
<comment type="function">
    <text evidence="1">The VP4 protein is one of the five proteins (with VP1, VP3, VP6 and VP7) which form the inner capsid of the virus.</text>
</comment>
<dbReference type="Gene3D" id="1.20.1280.200">
    <property type="entry name" value="Orbivirus VP4 core protein, C-terminal domain"/>
    <property type="match status" value="1"/>
</dbReference>
<dbReference type="Gene3D" id="3.40.50.150">
    <property type="entry name" value="Vaccinia Virus protein VP39"/>
    <property type="match status" value="1"/>
</dbReference>
<keyword evidence="7" id="KW-0946">Virion</keyword>
<dbReference type="EMBL" id="MG770353">
    <property type="protein sequence ID" value="AXF35760.1"/>
    <property type="molecule type" value="Genomic_RNA"/>
</dbReference>
<keyword evidence="5" id="KW-0167">Capsid protein</keyword>
<dbReference type="InterPro" id="IPR029063">
    <property type="entry name" value="SAM-dependent_MTases_sf"/>
</dbReference>
<evidence type="ECO:0000313" key="8">
    <source>
        <dbReference type="EMBL" id="AXF35760.1"/>
    </source>
</evidence>
<accession>A0A3G1RP41</accession>
<reference evidence="8" key="1">
    <citation type="journal article" date="2018" name="J. Gen. Virol.">
        <title>Identification and characterization of novel mosquito-borne (Kammavanpettai virus) and tick-borne (Wad Medani) reoviruses isolated in India.</title>
        <authorList>
            <person name="Yadav P.D."/>
            <person name="Shete A.M."/>
            <person name="Nyayanit D.A."/>
            <person name="Albarino C.G."/>
            <person name="Jain S."/>
            <person name="Guerrero L.W."/>
            <person name="Kumar S."/>
            <person name="Patil D.Y."/>
            <person name="Nichol S.T."/>
            <person name="Mourya D.T."/>
        </authorList>
    </citation>
    <scope>NUCLEOTIDE SEQUENCE</scope>
    <source>
        <strain evidence="8">66413</strain>
    </source>
</reference>
<comment type="subcellular location">
    <subcellularLocation>
        <location evidence="2">Virion</location>
    </subcellularLocation>
</comment>
<gene>
    <name evidence="8" type="primary">VP4</name>
</gene>
<evidence type="ECO:0000256" key="2">
    <source>
        <dbReference type="ARBA" id="ARBA00004328"/>
    </source>
</evidence>
<sequence>MTHAVLYLSKSLTSLVDKLFLDHWKIKNNISLNEVWIQNGKYARDVYATGVVNMFTIRQLRGHGFIFISYGKDTITLKDCIAPKDIRISTSQLKLTDPEAPKKLETLIGLGRVRLRREFGNALRRYALRCCDLFNGSEIETLMQANPKKHRVTGLPMMTPRLENGVIKNDYLLEGDMSTDEKLVSMLDYCVYSADVIYYIGCGDLRTLMEFRKRDKLRFDRVQWVCVDPIVKHTQYRNVESIVLTIRKPEELRALRRNGKEHLLIWDVRNDRIDMTDEEWENECMDQDVMGEEIARLNADWLSMAVLKRRIPFRDHIEVYCSYLVPQPGADINLYELRSILRLDGFSWVDRTHIPRATSHVYDTSDMRRLVERFQGMYKGRRLKKMIIETLHIERQNGLYLKNGRGSRADLFYLTNSCNKDEVSRINDVVASSEISTLWVGDYQFSGYDDFSYSRRNVMLKFSSASHVVLDGNGFMLYLMWMETEDFKEVTYDPCWAEQFAVIFRRKKFPDYLPDISLCRFIGLRAESSVMRVRTDIVHNRTDLVKRTGIDLSGHLYIALLSNKYCVDLLWWFKMILDWSKLDKVGKTKLMSDYRVEVLEWKDDRADVPWHLCEDLIAALLNARMLIHDVEASDVDKWVEFLRSRQAVN</sequence>
<organism evidence="8">
    <name type="scientific">Kammavanpettai virus</name>
    <dbReference type="NCBI Taxonomy" id="2282480"/>
    <lineage>
        <taxon>Viruses</taxon>
        <taxon>Riboviria</taxon>
        <taxon>Orthornavirae</taxon>
        <taxon>Duplornaviricota</taxon>
        <taxon>Resentoviricetes</taxon>
        <taxon>Reovirales</taxon>
        <taxon>Sedoreoviridae</taxon>
        <taxon>Orbivirus</taxon>
    </lineage>
</organism>
<evidence type="ECO:0000256" key="1">
    <source>
        <dbReference type="ARBA" id="ARBA00002541"/>
    </source>
</evidence>
<proteinExistence type="inferred from homology"/>
<dbReference type="CDD" id="cd20758">
    <property type="entry name" value="capping_2-OMTase_Orbivirus"/>
    <property type="match status" value="1"/>
</dbReference>
<protein>
    <recommendedName>
        <fullName evidence="4">Core protein VP4</fullName>
    </recommendedName>
</protein>
<evidence type="ECO:0000256" key="4">
    <source>
        <dbReference type="ARBA" id="ARBA00021787"/>
    </source>
</evidence>